<accession>A0A5B8YHN0</accession>
<comment type="similarity">
    <text evidence="4">Belongs to the MsrA Met sulfoxide reductase family.</text>
</comment>
<gene>
    <name evidence="4 6" type="primary">msrA</name>
    <name evidence="6" type="ORF">FK178_04970</name>
</gene>
<dbReference type="KEGG" id="anp:FK178_04970"/>
<name>A0A5B8YHN0_9FLAO</name>
<reference evidence="6 7" key="1">
    <citation type="submission" date="2019-08" db="EMBL/GenBank/DDBJ databases">
        <title>Antarcticibacterium arcticum sp. nov., a bacterium isolated from marine sediment of the Canadian Beaufort Sea.</title>
        <authorList>
            <person name="Lee Y.M."/>
            <person name="Baek K."/>
            <person name="Lee D.-H."/>
            <person name="Shin S.C."/>
            <person name="Jin Y.K."/>
            <person name="Park Y."/>
        </authorList>
    </citation>
    <scope>NUCLEOTIDE SEQUENCE [LARGE SCALE GENOMIC DNA]</scope>
    <source>
        <strain evidence="6 7">PAMC 28998</strain>
    </source>
</reference>
<comment type="catalytic activity">
    <reaction evidence="2 4">
        <text>L-methionyl-[protein] + [thioredoxin]-disulfide + H2O = L-methionyl-(S)-S-oxide-[protein] + [thioredoxin]-dithiol</text>
        <dbReference type="Rhea" id="RHEA:14217"/>
        <dbReference type="Rhea" id="RHEA-COMP:10698"/>
        <dbReference type="Rhea" id="RHEA-COMP:10700"/>
        <dbReference type="Rhea" id="RHEA-COMP:12313"/>
        <dbReference type="Rhea" id="RHEA-COMP:12315"/>
        <dbReference type="ChEBI" id="CHEBI:15377"/>
        <dbReference type="ChEBI" id="CHEBI:16044"/>
        <dbReference type="ChEBI" id="CHEBI:29950"/>
        <dbReference type="ChEBI" id="CHEBI:44120"/>
        <dbReference type="ChEBI" id="CHEBI:50058"/>
        <dbReference type="EC" id="1.8.4.11"/>
    </reaction>
</comment>
<protein>
    <recommendedName>
        <fullName evidence="4">Peptide methionine sulfoxide reductase MsrA</fullName>
        <shortName evidence="4">Protein-methionine-S-oxide reductase</shortName>
        <ecNumber evidence="4">1.8.4.11</ecNumber>
    </recommendedName>
    <alternativeName>
        <fullName evidence="4">Peptide-methionine (S)-S-oxide reductase</fullName>
        <shortName evidence="4">Peptide Met(O) reductase</shortName>
    </alternativeName>
</protein>
<dbReference type="SUPFAM" id="SSF55068">
    <property type="entry name" value="Peptide methionine sulfoxide reductase"/>
    <property type="match status" value="1"/>
</dbReference>
<dbReference type="PANTHER" id="PTHR43774:SF1">
    <property type="entry name" value="PEPTIDE METHIONINE SULFOXIDE REDUCTASE MSRA 2"/>
    <property type="match status" value="1"/>
</dbReference>
<dbReference type="Pfam" id="PF01625">
    <property type="entry name" value="PMSR"/>
    <property type="match status" value="1"/>
</dbReference>
<organism evidence="6 7">
    <name type="scientific">Antarcticibacterium arcticum</name>
    <dbReference type="NCBI Taxonomy" id="2585771"/>
    <lineage>
        <taxon>Bacteria</taxon>
        <taxon>Pseudomonadati</taxon>
        <taxon>Bacteroidota</taxon>
        <taxon>Flavobacteriia</taxon>
        <taxon>Flavobacteriales</taxon>
        <taxon>Flavobacteriaceae</taxon>
        <taxon>Antarcticibacterium</taxon>
    </lineage>
</organism>
<dbReference type="InterPro" id="IPR002569">
    <property type="entry name" value="Met_Sox_Rdtase_MsrA_dom"/>
</dbReference>
<dbReference type="InterPro" id="IPR036509">
    <property type="entry name" value="Met_Sox_Rdtase_MsrA_sf"/>
</dbReference>
<dbReference type="AlphaFoldDB" id="A0A5B8YHN0"/>
<dbReference type="GO" id="GO:0033744">
    <property type="term" value="F:L-methionine:thioredoxin-disulfide S-oxidoreductase activity"/>
    <property type="evidence" value="ECO:0007669"/>
    <property type="project" value="RHEA"/>
</dbReference>
<feature type="domain" description="Peptide methionine sulphoxide reductase MsrA" evidence="5">
    <location>
        <begin position="9"/>
        <end position="161"/>
    </location>
</feature>
<keyword evidence="7" id="KW-1185">Reference proteome</keyword>
<evidence type="ECO:0000256" key="3">
    <source>
        <dbReference type="ARBA" id="ARBA00048782"/>
    </source>
</evidence>
<evidence type="ECO:0000313" key="7">
    <source>
        <dbReference type="Proteomes" id="UP000321954"/>
    </source>
</evidence>
<dbReference type="RefSeq" id="WP_146831590.1">
    <property type="nucleotide sequence ID" value="NZ_CP042476.1"/>
</dbReference>
<dbReference type="PANTHER" id="PTHR43774">
    <property type="entry name" value="PEPTIDE METHIONINE SULFOXIDE REDUCTASE"/>
    <property type="match status" value="1"/>
</dbReference>
<dbReference type="EC" id="1.8.4.11" evidence="4"/>
<evidence type="ECO:0000256" key="4">
    <source>
        <dbReference type="HAMAP-Rule" id="MF_01401"/>
    </source>
</evidence>
<sequence length="181" mass="20995">MENGKREVATLAGGCFWCTEAVFERVEGVEKVTPGFTGGSIKNPAYREIITGRTGHAEAIEIQFNPEIINFEELLYIFFSTHDPTTLNRQQYDVGTQYRSAIFYHTPEQQEMALRVIDKINKENLFKDPIVTEVTQAPPFYEAEPEHKEYYSRNPQQQYCQAIIDPKIKKLKHLFSDKLKR</sequence>
<proteinExistence type="inferred from homology"/>
<evidence type="ECO:0000256" key="2">
    <source>
        <dbReference type="ARBA" id="ARBA00047806"/>
    </source>
</evidence>
<dbReference type="Proteomes" id="UP000321954">
    <property type="component" value="Chromosome"/>
</dbReference>
<comment type="catalytic activity">
    <reaction evidence="3 4">
        <text>[thioredoxin]-disulfide + L-methionine + H2O = L-methionine (S)-S-oxide + [thioredoxin]-dithiol</text>
        <dbReference type="Rhea" id="RHEA:19993"/>
        <dbReference type="Rhea" id="RHEA-COMP:10698"/>
        <dbReference type="Rhea" id="RHEA-COMP:10700"/>
        <dbReference type="ChEBI" id="CHEBI:15377"/>
        <dbReference type="ChEBI" id="CHEBI:29950"/>
        <dbReference type="ChEBI" id="CHEBI:50058"/>
        <dbReference type="ChEBI" id="CHEBI:57844"/>
        <dbReference type="ChEBI" id="CHEBI:58772"/>
        <dbReference type="EC" id="1.8.4.11"/>
    </reaction>
</comment>
<evidence type="ECO:0000259" key="5">
    <source>
        <dbReference type="Pfam" id="PF01625"/>
    </source>
</evidence>
<evidence type="ECO:0000256" key="1">
    <source>
        <dbReference type="ARBA" id="ARBA00023002"/>
    </source>
</evidence>
<comment type="function">
    <text evidence="4">Has an important function as a repair enzyme for proteins that have been inactivated by oxidation. Catalyzes the reversible oxidation-reduction of methionine sulfoxide in proteins to methionine.</text>
</comment>
<dbReference type="OrthoDB" id="4174719at2"/>
<dbReference type="HAMAP" id="MF_01401">
    <property type="entry name" value="MsrA"/>
    <property type="match status" value="1"/>
</dbReference>
<feature type="active site" evidence="4">
    <location>
        <position position="15"/>
    </location>
</feature>
<dbReference type="NCBIfam" id="TIGR00401">
    <property type="entry name" value="msrA"/>
    <property type="match status" value="1"/>
</dbReference>
<dbReference type="Gene3D" id="3.30.1060.10">
    <property type="entry name" value="Peptide methionine sulphoxide reductase MsrA"/>
    <property type="match status" value="1"/>
</dbReference>
<keyword evidence="1 4" id="KW-0560">Oxidoreductase</keyword>
<dbReference type="EMBL" id="CP042476">
    <property type="protein sequence ID" value="QED37101.1"/>
    <property type="molecule type" value="Genomic_DNA"/>
</dbReference>
<dbReference type="GO" id="GO:0008113">
    <property type="term" value="F:peptide-methionine (S)-S-oxide reductase activity"/>
    <property type="evidence" value="ECO:0007669"/>
    <property type="project" value="UniProtKB-UniRule"/>
</dbReference>
<evidence type="ECO:0000313" key="6">
    <source>
        <dbReference type="EMBL" id="QED37101.1"/>
    </source>
</evidence>